<dbReference type="InterPro" id="IPR002698">
    <property type="entry name" value="FTHF_cligase"/>
</dbReference>
<dbReference type="RefSeq" id="WP_007341679.1">
    <property type="nucleotide sequence ID" value="NZ_GL878494.1"/>
</dbReference>
<sequence>MTDPAKQQKRALRRRFRAARNALSRSERQRAEREIVRRLKPLVKRGKTIALYFAMGSEADLSMLLRTAAQRRARIRLPYIEPGSKRMWFTPCRAGAQAERKRGRAKLNVPQFAGHRIRADRLDVMIVPIVAIDRSGYRLGQAGGYYDATLAACRFRRPLAVAAGFACQLADSLPREAHDIPLDGFVSERHRLRFTRR</sequence>
<accession>F2BA91</accession>
<feature type="binding site" evidence="4">
    <location>
        <begin position="9"/>
        <end position="13"/>
    </location>
    <ligand>
        <name>ATP</name>
        <dbReference type="ChEBI" id="CHEBI:30616"/>
    </ligand>
</feature>
<dbReference type="GO" id="GO:0046872">
    <property type="term" value="F:metal ion binding"/>
    <property type="evidence" value="ECO:0007669"/>
    <property type="project" value="UniProtKB-KW"/>
</dbReference>
<evidence type="ECO:0000256" key="4">
    <source>
        <dbReference type="PIRSR" id="PIRSR006806-1"/>
    </source>
</evidence>
<dbReference type="AlphaFoldDB" id="F2BA91"/>
<dbReference type="GO" id="GO:0009396">
    <property type="term" value="P:folic acid-containing compound biosynthetic process"/>
    <property type="evidence" value="ECO:0007669"/>
    <property type="project" value="TreeGrafter"/>
</dbReference>
<dbReference type="GO" id="GO:0005524">
    <property type="term" value="F:ATP binding"/>
    <property type="evidence" value="ECO:0007669"/>
    <property type="project" value="UniProtKB-KW"/>
</dbReference>
<evidence type="ECO:0000313" key="6">
    <source>
        <dbReference type="EMBL" id="EGF11551.1"/>
    </source>
</evidence>
<comment type="caution">
    <text evidence="6">The sequence shown here is derived from an EMBL/GenBank/DDBJ whole genome shotgun (WGS) entry which is preliminary data.</text>
</comment>
<feature type="binding site" evidence="4">
    <location>
        <position position="58"/>
    </location>
    <ligand>
        <name>substrate</name>
    </ligand>
</feature>
<keyword evidence="3 4" id="KW-0067">ATP-binding</keyword>
<feature type="binding site" evidence="4">
    <location>
        <begin position="138"/>
        <end position="146"/>
    </location>
    <ligand>
        <name>ATP</name>
        <dbReference type="ChEBI" id="CHEBI:30616"/>
    </ligand>
</feature>
<dbReference type="HOGENOM" id="CLU_066245_0_0_4"/>
<dbReference type="InterPro" id="IPR037171">
    <property type="entry name" value="NagB/RpiA_transferase-like"/>
</dbReference>
<comment type="cofactor">
    <cofactor evidence="5">
        <name>Mg(2+)</name>
        <dbReference type="ChEBI" id="CHEBI:18420"/>
    </cofactor>
</comment>
<dbReference type="Proteomes" id="UP000004105">
    <property type="component" value="Unassembled WGS sequence"/>
</dbReference>
<evidence type="ECO:0000256" key="5">
    <source>
        <dbReference type="RuleBase" id="RU361279"/>
    </source>
</evidence>
<dbReference type="STRING" id="267212.GCA_001063965_00600"/>
<dbReference type="Gene3D" id="3.40.50.10420">
    <property type="entry name" value="NagB/RpiA/CoA transferase-like"/>
    <property type="match status" value="1"/>
</dbReference>
<evidence type="ECO:0000256" key="3">
    <source>
        <dbReference type="ARBA" id="ARBA00022840"/>
    </source>
</evidence>
<name>F2BA91_9NEIS</name>
<reference evidence="6 7" key="1">
    <citation type="submission" date="2011-02" db="EMBL/GenBank/DDBJ databases">
        <authorList>
            <person name="Muzny D."/>
            <person name="Qin X."/>
            <person name="Deng J."/>
            <person name="Jiang H."/>
            <person name="Liu Y."/>
            <person name="Qu J."/>
            <person name="Song X.-Z."/>
            <person name="Zhang L."/>
            <person name="Thornton R."/>
            <person name="Coyle M."/>
            <person name="Francisco L."/>
            <person name="Jackson L."/>
            <person name="Javaid M."/>
            <person name="Korchina V."/>
            <person name="Kovar C."/>
            <person name="Mata R."/>
            <person name="Mathew T."/>
            <person name="Ngo R."/>
            <person name="Nguyen L."/>
            <person name="Nguyen N."/>
            <person name="Okwuonu G."/>
            <person name="Ongeri F."/>
            <person name="Pham C."/>
            <person name="Simmons D."/>
            <person name="Wilczek-Boney K."/>
            <person name="Hale W."/>
            <person name="Jakkamsetti A."/>
            <person name="Pham P."/>
            <person name="Ruth R."/>
            <person name="San Lucas F."/>
            <person name="Warren J."/>
            <person name="Zhang J."/>
            <person name="Zhao Z."/>
            <person name="Zhou C."/>
            <person name="Zhu D."/>
            <person name="Lee S."/>
            <person name="Bess C."/>
            <person name="Blankenburg K."/>
            <person name="Forbes L."/>
            <person name="Fu Q."/>
            <person name="Gubbala S."/>
            <person name="Hirani K."/>
            <person name="Jayaseelan J.C."/>
            <person name="Lara F."/>
            <person name="Munidasa M."/>
            <person name="Palculict T."/>
            <person name="Patil S."/>
            <person name="Pu L.-L."/>
            <person name="Saada N."/>
            <person name="Tang L."/>
            <person name="Weissenberger G."/>
            <person name="Zhu Y."/>
            <person name="Hemphill L."/>
            <person name="Shang Y."/>
            <person name="Youmans B."/>
            <person name="Ayvaz T."/>
            <person name="Ross M."/>
            <person name="Santibanez J."/>
            <person name="Aqrawi P."/>
            <person name="Gross S."/>
            <person name="Joshi V."/>
            <person name="Fowler G."/>
            <person name="Nazareth L."/>
            <person name="Reid J."/>
            <person name="Worley K."/>
            <person name="Petrosino J."/>
            <person name="Highlander S."/>
            <person name="Gibbs R."/>
        </authorList>
    </citation>
    <scope>NUCLEOTIDE SEQUENCE [LARGE SCALE GENOMIC DNA]</scope>
    <source>
        <strain evidence="6 7">ATCC BAA-1200</strain>
    </source>
</reference>
<evidence type="ECO:0000256" key="1">
    <source>
        <dbReference type="ARBA" id="ARBA00010638"/>
    </source>
</evidence>
<dbReference type="SUPFAM" id="SSF100950">
    <property type="entry name" value="NagB/RpiA/CoA transferase-like"/>
    <property type="match status" value="1"/>
</dbReference>
<keyword evidence="5" id="KW-0460">Magnesium</keyword>
<evidence type="ECO:0000256" key="2">
    <source>
        <dbReference type="ARBA" id="ARBA00022741"/>
    </source>
</evidence>
<keyword evidence="6" id="KW-0436">Ligase</keyword>
<dbReference type="PANTHER" id="PTHR23407:SF1">
    <property type="entry name" value="5-FORMYLTETRAHYDROFOLATE CYCLO-LIGASE"/>
    <property type="match status" value="1"/>
</dbReference>
<comment type="similarity">
    <text evidence="1 5">Belongs to the 5-formyltetrahydrofolate cyclo-ligase family.</text>
</comment>
<evidence type="ECO:0000313" key="7">
    <source>
        <dbReference type="Proteomes" id="UP000004105"/>
    </source>
</evidence>
<dbReference type="InterPro" id="IPR024185">
    <property type="entry name" value="FTHF_cligase-like_sf"/>
</dbReference>
<comment type="catalytic activity">
    <reaction evidence="5">
        <text>(6S)-5-formyl-5,6,7,8-tetrahydrofolate + ATP = (6R)-5,10-methenyltetrahydrofolate + ADP + phosphate</text>
        <dbReference type="Rhea" id="RHEA:10488"/>
        <dbReference type="ChEBI" id="CHEBI:30616"/>
        <dbReference type="ChEBI" id="CHEBI:43474"/>
        <dbReference type="ChEBI" id="CHEBI:57455"/>
        <dbReference type="ChEBI" id="CHEBI:57457"/>
        <dbReference type="ChEBI" id="CHEBI:456216"/>
        <dbReference type="EC" id="6.3.3.2"/>
    </reaction>
</comment>
<organism evidence="6 7">
    <name type="scientific">Neisseria bacilliformis ATCC BAA-1200</name>
    <dbReference type="NCBI Taxonomy" id="888742"/>
    <lineage>
        <taxon>Bacteria</taxon>
        <taxon>Pseudomonadati</taxon>
        <taxon>Pseudomonadota</taxon>
        <taxon>Betaproteobacteria</taxon>
        <taxon>Neisseriales</taxon>
        <taxon>Neisseriaceae</taxon>
        <taxon>Neisseria</taxon>
    </lineage>
</organism>
<gene>
    <name evidence="6" type="primary">fthC</name>
    <name evidence="6" type="ORF">HMPREF9123_0667</name>
</gene>
<dbReference type="EMBL" id="AFAY01000012">
    <property type="protein sequence ID" value="EGF11551.1"/>
    <property type="molecule type" value="Genomic_DNA"/>
</dbReference>
<dbReference type="Pfam" id="PF01812">
    <property type="entry name" value="5-FTHF_cyc-lig"/>
    <property type="match status" value="1"/>
</dbReference>
<protein>
    <recommendedName>
        <fullName evidence="5">5-formyltetrahydrofolate cyclo-ligase</fullName>
        <ecNumber evidence="5">6.3.3.2</ecNumber>
    </recommendedName>
</protein>
<dbReference type="NCBIfam" id="TIGR02727">
    <property type="entry name" value="MTHFS_bact"/>
    <property type="match status" value="1"/>
</dbReference>
<keyword evidence="2 4" id="KW-0547">Nucleotide-binding</keyword>
<keyword evidence="5" id="KW-0479">Metal-binding</keyword>
<dbReference type="PIRSF" id="PIRSF006806">
    <property type="entry name" value="FTHF_cligase"/>
    <property type="match status" value="1"/>
</dbReference>
<dbReference type="OrthoDB" id="9801938at2"/>
<keyword evidence="7" id="KW-1185">Reference proteome</keyword>
<dbReference type="GO" id="GO:0035999">
    <property type="term" value="P:tetrahydrofolate interconversion"/>
    <property type="evidence" value="ECO:0007669"/>
    <property type="project" value="TreeGrafter"/>
</dbReference>
<dbReference type="EC" id="6.3.3.2" evidence="5"/>
<proteinExistence type="inferred from homology"/>
<dbReference type="PANTHER" id="PTHR23407">
    <property type="entry name" value="ATPASE INHIBITOR/5-FORMYLTETRAHYDROFOLATE CYCLO-LIGASE"/>
    <property type="match status" value="1"/>
</dbReference>
<dbReference type="GO" id="GO:0030272">
    <property type="term" value="F:5-formyltetrahydrofolate cyclo-ligase activity"/>
    <property type="evidence" value="ECO:0007669"/>
    <property type="project" value="UniProtKB-EC"/>
</dbReference>